<proteinExistence type="predicted"/>
<evidence type="ECO:0000313" key="2">
    <source>
        <dbReference type="Proteomes" id="UP001556098"/>
    </source>
</evidence>
<accession>A0ABV3RKL2</accession>
<dbReference type="RefSeq" id="WP_367877140.1">
    <property type="nucleotide sequence ID" value="NZ_JBFNXX010000004.1"/>
</dbReference>
<organism evidence="1 2">
    <name type="scientific">Sulfitobacter sediminis</name>
    <dbReference type="NCBI Taxonomy" id="3234186"/>
    <lineage>
        <taxon>Bacteria</taxon>
        <taxon>Pseudomonadati</taxon>
        <taxon>Pseudomonadota</taxon>
        <taxon>Alphaproteobacteria</taxon>
        <taxon>Rhodobacterales</taxon>
        <taxon>Roseobacteraceae</taxon>
        <taxon>Sulfitobacter</taxon>
    </lineage>
</organism>
<reference evidence="1 2" key="1">
    <citation type="submission" date="2024-07" db="EMBL/GenBank/DDBJ databases">
        <title>Marimonas sp.nov., isolated from tidal-flat sediment.</title>
        <authorList>
            <person name="Jayan J.N."/>
            <person name="Lee S.S."/>
        </authorList>
    </citation>
    <scope>NUCLEOTIDE SEQUENCE [LARGE SCALE GENOMIC DNA]</scope>
    <source>
        <strain evidence="1 2">MJW-29</strain>
    </source>
</reference>
<evidence type="ECO:0008006" key="3">
    <source>
        <dbReference type="Google" id="ProtNLM"/>
    </source>
</evidence>
<dbReference type="Proteomes" id="UP001556098">
    <property type="component" value="Unassembled WGS sequence"/>
</dbReference>
<evidence type="ECO:0000313" key="1">
    <source>
        <dbReference type="EMBL" id="MEW9919439.1"/>
    </source>
</evidence>
<gene>
    <name evidence="1" type="ORF">AB2B41_07485</name>
</gene>
<comment type="caution">
    <text evidence="1">The sequence shown here is derived from an EMBL/GenBank/DDBJ whole genome shotgun (WGS) entry which is preliminary data.</text>
</comment>
<protein>
    <recommendedName>
        <fullName evidence="3">HdeA/HdeB family protein</fullName>
    </recommendedName>
</protein>
<keyword evidence="2" id="KW-1185">Reference proteome</keyword>
<name>A0ABV3RKL2_9RHOB</name>
<sequence>MVRAEILAVAVVAMFAGPGGAQSMDKATDCGYQAEVVAAVQQARKDRVGERQVQQHVAEKATWPENYNNAIPLIAGWLYGSDVSMRDIRNEDFAAAWKELCLQQ</sequence>
<dbReference type="EMBL" id="JBFNXX010000004">
    <property type="protein sequence ID" value="MEW9919439.1"/>
    <property type="molecule type" value="Genomic_DNA"/>
</dbReference>